<evidence type="ECO:0000313" key="5">
    <source>
        <dbReference type="Proteomes" id="UP001527090"/>
    </source>
</evidence>
<evidence type="ECO:0000313" key="2">
    <source>
        <dbReference type="EMBL" id="MCY9530488.1"/>
    </source>
</evidence>
<dbReference type="EMBL" id="JAMDLY010000012">
    <property type="protein sequence ID" value="MCY9530488.1"/>
    <property type="molecule type" value="Genomic_DNA"/>
</dbReference>
<evidence type="ECO:0000256" key="1">
    <source>
        <dbReference type="SAM" id="MobiDB-lite"/>
    </source>
</evidence>
<dbReference type="GO" id="GO:0000428">
    <property type="term" value="C:DNA-directed RNA polymerase complex"/>
    <property type="evidence" value="ECO:0007669"/>
    <property type="project" value="UniProtKB-KW"/>
</dbReference>
<reference evidence="4" key="2">
    <citation type="submission" date="2018-08" db="EMBL/GenBank/DDBJ databases">
        <authorList>
            <person name="Chevrot R."/>
        </authorList>
    </citation>
    <scope>NUCLEOTIDE SEQUENCE [LARGE SCALE GENOMIC DNA]</scope>
</reference>
<reference evidence="2 5" key="3">
    <citation type="submission" date="2022-05" db="EMBL/GenBank/DDBJ databases">
        <title>Genome Sequencing of Bee-Associated Microbes.</title>
        <authorList>
            <person name="Dunlap C."/>
        </authorList>
    </citation>
    <scope>NUCLEOTIDE SEQUENCE [LARGE SCALE GENOMIC DNA]</scope>
    <source>
        <strain evidence="2 5">NRRL NRS-750</strain>
    </source>
</reference>
<dbReference type="Proteomes" id="UP000304148">
    <property type="component" value="Chromosome"/>
</dbReference>
<reference evidence="3" key="1">
    <citation type="submission" date="2018-08" db="EMBL/GenBank/DDBJ databases">
        <authorList>
            <person name="Ferrada E.E."/>
            <person name="Latorre B.A."/>
        </authorList>
    </citation>
    <scope>NUCLEOTIDE SEQUENCE</scope>
    <source>
        <strain evidence="3">Paenibacillus B-LR1</strain>
    </source>
</reference>
<dbReference type="EMBL" id="LS992241">
    <property type="protein sequence ID" value="SYX84705.1"/>
    <property type="molecule type" value="Genomic_DNA"/>
</dbReference>
<dbReference type="Proteomes" id="UP001527090">
    <property type="component" value="Unassembled WGS sequence"/>
</dbReference>
<dbReference type="RefSeq" id="WP_021252912.1">
    <property type="nucleotide sequence ID" value="NZ_JAMDLY010000012.1"/>
</dbReference>
<organism evidence="3 4">
    <name type="scientific">Paenibacillus alvei</name>
    <name type="common">Bacillus alvei</name>
    <dbReference type="NCBI Taxonomy" id="44250"/>
    <lineage>
        <taxon>Bacteria</taxon>
        <taxon>Bacillati</taxon>
        <taxon>Bacillota</taxon>
        <taxon>Bacilli</taxon>
        <taxon>Bacillales</taxon>
        <taxon>Paenibacillaceae</taxon>
        <taxon>Paenibacillus</taxon>
    </lineage>
</organism>
<feature type="region of interest" description="Disordered" evidence="1">
    <location>
        <begin position="106"/>
        <end position="150"/>
    </location>
</feature>
<evidence type="ECO:0000313" key="3">
    <source>
        <dbReference type="EMBL" id="SYX84705.1"/>
    </source>
</evidence>
<sequence>MKVTSFISGAAIGILAGMYLADRRSLANLQSKLHVAGNVVQDVVGKAKDKVMDVTTSNMPDIASLLDMKKLSKEASKSDSFSLDRVKELIERDPEVKRKVDAILRENGLAPTPSDLSAVKTETSTTTVSSVSKTQAAPRSKPFEEQQSTH</sequence>
<keyword evidence="3" id="KW-0804">Transcription</keyword>
<proteinExistence type="predicted"/>
<keyword evidence="5" id="KW-1185">Reference proteome</keyword>
<feature type="compositionally biased region" description="Low complexity" evidence="1">
    <location>
        <begin position="119"/>
        <end position="134"/>
    </location>
</feature>
<dbReference type="AlphaFoldDB" id="A0A383RC56"/>
<accession>A0A383RC56</accession>
<name>A0A383RC56_PAEAL</name>
<protein>
    <submittedName>
        <fullName evidence="3">DNA-directed RNA polymerase</fullName>
    </submittedName>
</protein>
<evidence type="ECO:0000313" key="4">
    <source>
        <dbReference type="Proteomes" id="UP000304148"/>
    </source>
</evidence>
<keyword evidence="3" id="KW-0240">DNA-directed RNA polymerase</keyword>
<gene>
    <name evidence="2" type="ORF">M5X04_14295</name>
    <name evidence="3" type="ORF">PBLR_13127</name>
</gene>